<feature type="transmembrane region" description="Helical" evidence="6">
    <location>
        <begin position="38"/>
        <end position="56"/>
    </location>
</feature>
<dbReference type="Pfam" id="PF04819">
    <property type="entry name" value="DUF716"/>
    <property type="match status" value="1"/>
</dbReference>
<keyword evidence="4 6" id="KW-1133">Transmembrane helix</keyword>
<name>A0AAN9J0F4_CROPI</name>
<evidence type="ECO:0000256" key="2">
    <source>
        <dbReference type="ARBA" id="ARBA00006948"/>
    </source>
</evidence>
<proteinExistence type="inferred from homology"/>
<dbReference type="PANTHER" id="PTHR46285">
    <property type="entry name" value="PROTEINASE INHIBITOR I4, SERPIN (DUF716)-RELATED"/>
    <property type="match status" value="1"/>
</dbReference>
<dbReference type="AlphaFoldDB" id="A0AAN9J0F4"/>
<accession>A0AAN9J0F4</accession>
<evidence type="ECO:0000256" key="4">
    <source>
        <dbReference type="ARBA" id="ARBA00022989"/>
    </source>
</evidence>
<feature type="transmembrane region" description="Helical" evidence="6">
    <location>
        <begin position="211"/>
        <end position="233"/>
    </location>
</feature>
<feature type="transmembrane region" description="Helical" evidence="6">
    <location>
        <begin position="171"/>
        <end position="191"/>
    </location>
</feature>
<keyword evidence="8" id="KW-1185">Reference proteome</keyword>
<feature type="transmembrane region" description="Helical" evidence="6">
    <location>
        <begin position="115"/>
        <end position="135"/>
    </location>
</feature>
<keyword evidence="3 6" id="KW-0812">Transmembrane</keyword>
<evidence type="ECO:0000256" key="6">
    <source>
        <dbReference type="SAM" id="Phobius"/>
    </source>
</evidence>
<feature type="transmembrane region" description="Helical" evidence="6">
    <location>
        <begin position="141"/>
        <end position="159"/>
    </location>
</feature>
<evidence type="ECO:0000256" key="5">
    <source>
        <dbReference type="ARBA" id="ARBA00023136"/>
    </source>
</evidence>
<evidence type="ECO:0000313" key="8">
    <source>
        <dbReference type="Proteomes" id="UP001372338"/>
    </source>
</evidence>
<keyword evidence="5 6" id="KW-0472">Membrane</keyword>
<dbReference type="PANTHER" id="PTHR46285:SF7">
    <property type="entry name" value="OS06G0238900 PROTEIN"/>
    <property type="match status" value="1"/>
</dbReference>
<comment type="subcellular location">
    <subcellularLocation>
        <location evidence="1">Membrane</location>
        <topology evidence="1">Multi-pass membrane protein</topology>
    </subcellularLocation>
</comment>
<comment type="similarity">
    <text evidence="2">Belongs to the TMEM45 family.</text>
</comment>
<dbReference type="Proteomes" id="UP001372338">
    <property type="component" value="Unassembled WGS sequence"/>
</dbReference>
<dbReference type="GO" id="GO:0016020">
    <property type="term" value="C:membrane"/>
    <property type="evidence" value="ECO:0007669"/>
    <property type="project" value="UniProtKB-SubCell"/>
</dbReference>
<protein>
    <submittedName>
        <fullName evidence="7">Uncharacterized protein</fullName>
    </submittedName>
</protein>
<evidence type="ECO:0000256" key="1">
    <source>
        <dbReference type="ARBA" id="ARBA00004141"/>
    </source>
</evidence>
<reference evidence="7 8" key="1">
    <citation type="submission" date="2024-01" db="EMBL/GenBank/DDBJ databases">
        <title>The genomes of 5 underutilized Papilionoideae crops provide insights into root nodulation and disease resistanc.</title>
        <authorList>
            <person name="Yuan L."/>
        </authorList>
    </citation>
    <scope>NUCLEOTIDE SEQUENCE [LARGE SCALE GENOMIC DNA]</scope>
    <source>
        <strain evidence="7">ZHUSHIDOU_FW_LH</strain>
        <tissue evidence="7">Leaf</tissue>
    </source>
</reference>
<evidence type="ECO:0000256" key="3">
    <source>
        <dbReference type="ARBA" id="ARBA00022692"/>
    </source>
</evidence>
<feature type="transmembrane region" description="Helical" evidence="6">
    <location>
        <begin position="76"/>
        <end position="95"/>
    </location>
</feature>
<sequence length="356" mass="38503">MSSQQPPPGSFDFDSWKPNPKPKLILPLRFNLHHLPNMSLLPFAFAGGGFILIGAHESLDATLFSTPKSQSQSSSSFFFISLSIFSSSFILNSLISLFDATNSNDAVGTSLQLQLLPIPLIFLLFSLLSLLNTHLGLPSPLLSLLATYAFVSEFLSFYLQRKDAGGVENRYYDLLLVPIAACVLCTCIEWSQSPSRNVAKLGRGIALVLQGTWLVQIGISLFADSAVAEGCSLHRASRGNYSLRCKGHPEYHRARAIATLQFNCHLALMVVVVVAFYALVCGRNGGNGGGRVDSATYRPLGGELRTMENSAANFTLDDDFDDDKDDVIKEGGGDNVASEKAIVVEHGLNGHGSHHP</sequence>
<evidence type="ECO:0000313" key="7">
    <source>
        <dbReference type="EMBL" id="KAK7289793.1"/>
    </source>
</evidence>
<dbReference type="EMBL" id="JAYWIO010000001">
    <property type="protein sequence ID" value="KAK7289793.1"/>
    <property type="molecule type" value="Genomic_DNA"/>
</dbReference>
<organism evidence="7 8">
    <name type="scientific">Crotalaria pallida</name>
    <name type="common">Smooth rattlebox</name>
    <name type="synonym">Crotalaria striata</name>
    <dbReference type="NCBI Taxonomy" id="3830"/>
    <lineage>
        <taxon>Eukaryota</taxon>
        <taxon>Viridiplantae</taxon>
        <taxon>Streptophyta</taxon>
        <taxon>Embryophyta</taxon>
        <taxon>Tracheophyta</taxon>
        <taxon>Spermatophyta</taxon>
        <taxon>Magnoliopsida</taxon>
        <taxon>eudicotyledons</taxon>
        <taxon>Gunneridae</taxon>
        <taxon>Pentapetalae</taxon>
        <taxon>rosids</taxon>
        <taxon>fabids</taxon>
        <taxon>Fabales</taxon>
        <taxon>Fabaceae</taxon>
        <taxon>Papilionoideae</taxon>
        <taxon>50 kb inversion clade</taxon>
        <taxon>genistoids sensu lato</taxon>
        <taxon>core genistoids</taxon>
        <taxon>Crotalarieae</taxon>
        <taxon>Crotalaria</taxon>
    </lineage>
</organism>
<comment type="caution">
    <text evidence="7">The sequence shown here is derived from an EMBL/GenBank/DDBJ whole genome shotgun (WGS) entry which is preliminary data.</text>
</comment>
<dbReference type="InterPro" id="IPR006904">
    <property type="entry name" value="DUF716"/>
</dbReference>
<feature type="transmembrane region" description="Helical" evidence="6">
    <location>
        <begin position="254"/>
        <end position="279"/>
    </location>
</feature>
<gene>
    <name evidence="7" type="ORF">RIF29_03737</name>
</gene>